<evidence type="ECO:0000313" key="4">
    <source>
        <dbReference type="Proteomes" id="UP000027093"/>
    </source>
</evidence>
<gene>
    <name evidence="3" type="ORF">NVIE_009430</name>
</gene>
<dbReference type="InterPro" id="IPR002789">
    <property type="entry name" value="HerA_central"/>
</dbReference>
<dbReference type="InterPro" id="IPR051162">
    <property type="entry name" value="T4SS_component"/>
</dbReference>
<accession>A0A060HHY4</accession>
<proteinExistence type="predicted"/>
<dbReference type="InterPro" id="IPR027417">
    <property type="entry name" value="P-loop_NTPase"/>
</dbReference>
<dbReference type="PANTHER" id="PTHR30121:SF6">
    <property type="entry name" value="SLR6007 PROTEIN"/>
    <property type="match status" value="1"/>
</dbReference>
<protein>
    <submittedName>
        <fullName evidence="3">Putative TrbE protein</fullName>
    </submittedName>
</protein>
<dbReference type="PANTHER" id="PTHR30121">
    <property type="entry name" value="UNCHARACTERIZED PROTEIN YJGR-RELATED"/>
    <property type="match status" value="1"/>
</dbReference>
<dbReference type="AlphaFoldDB" id="A0A060HHY4"/>
<evidence type="ECO:0000259" key="2">
    <source>
        <dbReference type="Pfam" id="PF19044"/>
    </source>
</evidence>
<dbReference type="Pfam" id="PF19044">
    <property type="entry name" value="P-loop_TraG"/>
    <property type="match status" value="1"/>
</dbReference>
<feature type="domain" description="Helicase HerA central" evidence="1">
    <location>
        <begin position="320"/>
        <end position="394"/>
    </location>
</feature>
<dbReference type="Proteomes" id="UP000027093">
    <property type="component" value="Chromosome"/>
</dbReference>
<feature type="domain" description="TraG P-loop" evidence="2">
    <location>
        <begin position="492"/>
        <end position="595"/>
    </location>
</feature>
<keyword evidence="4" id="KW-1185">Reference proteome</keyword>
<sequence length="627" mass="70615">MNNPAGFLTELSCKDRFKYIYEVQPLNFVMLPNSKQQELVERFRQFLNSLNSRIRLVAKKSSKAIPIGDGSYQMQFYRYFVESEENIDDRLSGFSLLYNRISEIPSYTVVRKMSDRIILPEGKMIRTFTLYKLSSTLVEGFVSETYGIADEVSIVIVPVIQEQATAKMNKYTKFLSGMILADQQKRRTSPYELVQRHTMAQQTLELLTNGQTRLFKIIVNFVVGGKDRKDLNRNVKLLKNTLQARLLYLDSPRFVQGHLLAGNLGKRLVVDTTTAATLFPFVSADIVELPDGVFLGANKLTGAPVIYDVFMHDNYNISTLGTSGSGKSFSTKIIVSRMLQRNPDAALFVFDPENEYIKLGNVLEANVVKFDPHSDMGLDPLKIYSSIDASEIIASITSLPQDYHATLRTIANKADDIQALYNSCPRSMQGYLKDLVDDGTLAHVFRGKPVEFTGRMIFSMKDIESSIEKNLLSLLLFGKVWNMINDESHLPRAVQKIVVVDEAWLYLAIPAAARFLERTARLGRKRNVCFIINTQRAADVLGESDGKPGLGRSIIENSATKVLLRQDELSADVVARAFGLSEREREHLVELDSGNGFLIAQNVHVPIKFIASEEEEQIFTTRPSDQV</sequence>
<dbReference type="EMBL" id="CP007536">
    <property type="protein sequence ID" value="AIC15168.1"/>
    <property type="molecule type" value="Genomic_DNA"/>
</dbReference>
<reference evidence="3 4" key="1">
    <citation type="journal article" date="2014" name="Int. J. Syst. Evol. Microbiol.">
        <title>Nitrososphaera viennensis gen. nov., sp. nov., an aerobic and mesophilic, ammonia-oxidizing archaeon from soil and a member of the archaeal phylum Thaumarchaeota.</title>
        <authorList>
            <person name="Stieglmeier M."/>
            <person name="Klingl A."/>
            <person name="Alves R.J."/>
            <person name="Rittmann S.K."/>
            <person name="Melcher M."/>
            <person name="Leisch N."/>
            <person name="Schleper C."/>
        </authorList>
    </citation>
    <scope>NUCLEOTIDE SEQUENCE [LARGE SCALE GENOMIC DNA]</scope>
    <source>
        <strain evidence="3">EN76</strain>
    </source>
</reference>
<dbReference type="InterPro" id="IPR043964">
    <property type="entry name" value="P-loop_TraG"/>
</dbReference>
<dbReference type="HOGENOM" id="CLU_442559_0_0_2"/>
<dbReference type="OrthoDB" id="45996at2157"/>
<dbReference type="Pfam" id="PF01935">
    <property type="entry name" value="DUF87"/>
    <property type="match status" value="1"/>
</dbReference>
<dbReference type="CDD" id="cd01127">
    <property type="entry name" value="TrwB_TraG_TraD_VirD4"/>
    <property type="match status" value="1"/>
</dbReference>
<dbReference type="GeneID" id="74946211"/>
<dbReference type="STRING" id="926571.NVIE_009430"/>
<dbReference type="Gene3D" id="3.40.50.300">
    <property type="entry name" value="P-loop containing nucleotide triphosphate hydrolases"/>
    <property type="match status" value="1"/>
</dbReference>
<dbReference type="KEGG" id="nvn:NVIE_009430"/>
<organism evidence="3 4">
    <name type="scientific">Nitrososphaera viennensis EN76</name>
    <dbReference type="NCBI Taxonomy" id="926571"/>
    <lineage>
        <taxon>Archaea</taxon>
        <taxon>Nitrososphaerota</taxon>
        <taxon>Nitrososphaeria</taxon>
        <taxon>Nitrososphaerales</taxon>
        <taxon>Nitrososphaeraceae</taxon>
        <taxon>Nitrososphaera</taxon>
    </lineage>
</organism>
<dbReference type="RefSeq" id="WP_075054241.1">
    <property type="nucleotide sequence ID" value="NZ_CP007536.1"/>
</dbReference>
<dbReference type="SUPFAM" id="SSF52540">
    <property type="entry name" value="P-loop containing nucleoside triphosphate hydrolases"/>
    <property type="match status" value="1"/>
</dbReference>
<name>A0A060HHY4_9ARCH</name>
<evidence type="ECO:0000259" key="1">
    <source>
        <dbReference type="Pfam" id="PF01935"/>
    </source>
</evidence>
<evidence type="ECO:0000313" key="3">
    <source>
        <dbReference type="EMBL" id="AIC15168.1"/>
    </source>
</evidence>